<dbReference type="HAMAP" id="MF_01834">
    <property type="entry name" value="EndA_long"/>
    <property type="match status" value="1"/>
</dbReference>
<comment type="catalytic activity">
    <reaction evidence="4">
        <text>pretRNA = a 3'-half-tRNA molecule with a 5'-OH end + a 5'-half-tRNA molecule with a 2',3'-cyclic phosphate end + an intron with a 2',3'-cyclic phosphate and a 5'-hydroxyl terminus.</text>
        <dbReference type="EC" id="4.6.1.16"/>
    </reaction>
</comment>
<sequence>MDGHLENGVVRLGGNARQQFHDSRGYGRPLSGNEIELSRVEAAHLLFRGDLDSVDGLDFRDFFVASTRARDRFGLRFLVYADLRERGFYLSPADNEWPGPADPDADFVVYPRGKTADDGVVEHRVRVVGERESVAAEALAGYVLAVVDEESELTYLDATTPDLPGGTDYDPPASLDGLLVDDRVLVWDAPADLYEHGFYGQPLAGRETDEPAAIQLSLVEAASLVADEVLRLSVAESGDTSEKPRDDTSEGPQDDYAAILARGRAVEGERFDRRLRVYRRLRGDGLVPKTGYKFGADFRTYAEVESVSNLSHSEHLVRVLPASHRFDPRELALDVRLAGGVRKQMVFALVDDGIEWLSVGRVTP</sequence>
<keyword evidence="1 4" id="KW-0819">tRNA processing</keyword>
<feature type="active site" evidence="4">
    <location>
        <position position="343"/>
    </location>
</feature>
<proteinExistence type="inferred from homology"/>
<gene>
    <name evidence="4 8" type="primary">endA</name>
    <name evidence="8" type="ORF">ACFPJ5_14515</name>
</gene>
<dbReference type="Pfam" id="PF02778">
    <property type="entry name" value="tRNA_int_endo_N"/>
    <property type="match status" value="2"/>
</dbReference>
<evidence type="ECO:0000256" key="5">
    <source>
        <dbReference type="SAM" id="MobiDB-lite"/>
    </source>
</evidence>
<dbReference type="CDD" id="cd22363">
    <property type="entry name" value="tRNA-intron_lyase_C"/>
    <property type="match status" value="2"/>
</dbReference>
<dbReference type="Pfam" id="PF01974">
    <property type="entry name" value="tRNA_int_endo"/>
    <property type="match status" value="1"/>
</dbReference>
<feature type="active site" evidence="4">
    <location>
        <position position="301"/>
    </location>
</feature>
<dbReference type="NCBIfam" id="TIGR00324">
    <property type="entry name" value="endA"/>
    <property type="match status" value="1"/>
</dbReference>
<comment type="similarity">
    <text evidence="4">Belongs to the tRNA-intron endonuclease family. Archaeal long subfamily.</text>
</comment>
<dbReference type="Gene3D" id="3.40.1350.10">
    <property type="match status" value="2"/>
</dbReference>
<comment type="caution">
    <text evidence="8">The sequence shown here is derived from an EMBL/GenBank/DDBJ whole genome shotgun (WGS) entry which is preliminary data.</text>
</comment>
<comment type="function">
    <text evidence="3">Endonuclease that removes tRNA introns. Cleaves pre-tRNA at the 5'- and 3'-splice sites to release the intron. The products are an intron and two tRNA half-molecules bearing 2',3' cyclic phosphate and 5'-OH termini. Recognizes a pseudosymmetric substrate in which 2 bulged loops of 3 bases are separated by a stem of 4 bp.</text>
</comment>
<dbReference type="SUPFAM" id="SSF53032">
    <property type="entry name" value="tRNA-intron endonuclease catalytic domain-like"/>
    <property type="match status" value="2"/>
</dbReference>
<dbReference type="SUPFAM" id="SSF55267">
    <property type="entry name" value="tRNA-intron endonuclease N-terminal domain-like"/>
    <property type="match status" value="2"/>
</dbReference>
<dbReference type="PANTHER" id="PTHR21227">
    <property type="entry name" value="TRNA-SPLICING ENDONUCLEASE SUBUNIT SEN2"/>
    <property type="match status" value="1"/>
</dbReference>
<name>A0ABD5RDX5_9EURY</name>
<dbReference type="InterPro" id="IPR036167">
    <property type="entry name" value="tRNA_intron_Endo_cat-like_sf"/>
</dbReference>
<accession>A0ABD5RDX5</accession>
<feature type="region of interest" description="Disordered" evidence="5">
    <location>
        <begin position="235"/>
        <end position="254"/>
    </location>
</feature>
<keyword evidence="9" id="KW-1185">Reference proteome</keyword>
<dbReference type="Proteomes" id="UP001596201">
    <property type="component" value="Unassembled WGS sequence"/>
</dbReference>
<evidence type="ECO:0000259" key="6">
    <source>
        <dbReference type="Pfam" id="PF01974"/>
    </source>
</evidence>
<dbReference type="PANTHER" id="PTHR21227:SF0">
    <property type="entry name" value="TRNA-SPLICING ENDONUCLEASE SUBUNIT SEN2"/>
    <property type="match status" value="1"/>
</dbReference>
<dbReference type="InterPro" id="IPR006676">
    <property type="entry name" value="tRNA_splic"/>
</dbReference>
<dbReference type="InterPro" id="IPR011856">
    <property type="entry name" value="tRNA_endonuc-like_dom_sf"/>
</dbReference>
<dbReference type="AlphaFoldDB" id="A0ABD5RDX5"/>
<dbReference type="NCBIfam" id="NF006794">
    <property type="entry name" value="PRK09300.1-1"/>
    <property type="match status" value="1"/>
</dbReference>
<evidence type="ECO:0000256" key="2">
    <source>
        <dbReference type="ARBA" id="ARBA00023239"/>
    </source>
</evidence>
<reference evidence="8 9" key="1">
    <citation type="journal article" date="2019" name="Int. J. Syst. Evol. Microbiol.">
        <title>The Global Catalogue of Microorganisms (GCM) 10K type strain sequencing project: providing services to taxonomists for standard genome sequencing and annotation.</title>
        <authorList>
            <consortium name="The Broad Institute Genomics Platform"/>
            <consortium name="The Broad Institute Genome Sequencing Center for Infectious Disease"/>
            <person name="Wu L."/>
            <person name="Ma J."/>
        </authorList>
    </citation>
    <scope>NUCLEOTIDE SEQUENCE [LARGE SCALE GENOMIC DNA]</scope>
    <source>
        <strain evidence="8 9">CGMCC 1.12237</strain>
    </source>
</reference>
<evidence type="ECO:0000256" key="4">
    <source>
        <dbReference type="HAMAP-Rule" id="MF_01834"/>
    </source>
</evidence>
<evidence type="ECO:0000256" key="3">
    <source>
        <dbReference type="ARBA" id="ARBA00024798"/>
    </source>
</evidence>
<dbReference type="GO" id="GO:0006388">
    <property type="term" value="P:tRNA splicing, via endonucleolytic cleavage and ligation"/>
    <property type="evidence" value="ECO:0007669"/>
    <property type="project" value="UniProtKB-UniRule"/>
</dbReference>
<comment type="subunit">
    <text evidence="4">Homodimer.</text>
</comment>
<dbReference type="Gene3D" id="3.40.1170.20">
    <property type="entry name" value="tRNA intron endonuclease, N-terminal domain"/>
    <property type="match status" value="2"/>
</dbReference>
<dbReference type="InterPro" id="IPR006678">
    <property type="entry name" value="tRNA_intron_Endonuc_N"/>
</dbReference>
<evidence type="ECO:0000256" key="1">
    <source>
        <dbReference type="ARBA" id="ARBA00022694"/>
    </source>
</evidence>
<evidence type="ECO:0000313" key="8">
    <source>
        <dbReference type="EMBL" id="MFC5368146.1"/>
    </source>
</evidence>
<dbReference type="RefSeq" id="WP_227230380.1">
    <property type="nucleotide sequence ID" value="NZ_JAJCVJ010000002.1"/>
</dbReference>
<feature type="domain" description="tRNA intron endonuclease N-terminal" evidence="7">
    <location>
        <begin position="176"/>
        <end position="233"/>
    </location>
</feature>
<dbReference type="InterPro" id="IPR023516">
    <property type="entry name" value="tRNA_splic_arch_long"/>
</dbReference>
<feature type="domain" description="tRNA intron endonuclease N-terminal" evidence="7">
    <location>
        <begin position="1"/>
        <end position="63"/>
    </location>
</feature>
<feature type="domain" description="tRNA intron endonuclease catalytic" evidence="6">
    <location>
        <begin position="271"/>
        <end position="353"/>
    </location>
</feature>
<evidence type="ECO:0000313" key="9">
    <source>
        <dbReference type="Proteomes" id="UP001596201"/>
    </source>
</evidence>
<feature type="active site" evidence="4">
    <location>
        <position position="312"/>
    </location>
</feature>
<dbReference type="InterPro" id="IPR006677">
    <property type="entry name" value="tRNA_intron_Endonuc_cat-like"/>
</dbReference>
<protein>
    <recommendedName>
        <fullName evidence="4">tRNA-splicing endonuclease</fullName>
        <ecNumber evidence="4">4.6.1.16</ecNumber>
    </recommendedName>
    <alternativeName>
        <fullName evidence="4">tRNA-intron endonuclease</fullName>
    </alternativeName>
</protein>
<keyword evidence="2 4" id="KW-0456">Lyase</keyword>
<evidence type="ECO:0000259" key="7">
    <source>
        <dbReference type="Pfam" id="PF02778"/>
    </source>
</evidence>
<comment type="function">
    <text evidence="4">Endonuclease that removes tRNA introns. Cleaves pre-tRNA at the 5' and 3' splice sites to release the intron. The products are an intron and two tRNA half-molecules bearing 2',3' cyclic phosphate and 5'-OH termini. Recognizes a pseudosymmetric substrate in which 2 bulged loops of 3 bases are separated by a stem of 4 bp.</text>
</comment>
<dbReference type="EC" id="4.6.1.16" evidence="4"/>
<dbReference type="InterPro" id="IPR036740">
    <property type="entry name" value="tRNA_intron_Endonuc_N_sf"/>
</dbReference>
<dbReference type="EMBL" id="JBHSKX010000002">
    <property type="protein sequence ID" value="MFC5368146.1"/>
    <property type="molecule type" value="Genomic_DNA"/>
</dbReference>
<dbReference type="GO" id="GO:0000213">
    <property type="term" value="F:tRNA-intron lyase activity"/>
    <property type="evidence" value="ECO:0007669"/>
    <property type="project" value="UniProtKB-UniRule"/>
</dbReference>
<organism evidence="8 9">
    <name type="scientific">Salinirubrum litoreum</name>
    <dbReference type="NCBI Taxonomy" id="1126234"/>
    <lineage>
        <taxon>Archaea</taxon>
        <taxon>Methanobacteriati</taxon>
        <taxon>Methanobacteriota</taxon>
        <taxon>Stenosarchaea group</taxon>
        <taxon>Halobacteria</taxon>
        <taxon>Halobacteriales</taxon>
        <taxon>Haloferacaceae</taxon>
        <taxon>Salinirubrum</taxon>
    </lineage>
</organism>